<feature type="compositionally biased region" description="Polar residues" evidence="1">
    <location>
        <begin position="1"/>
        <end position="23"/>
    </location>
</feature>
<organism evidence="2 3">
    <name type="scientific">Protopolystoma xenopodis</name>
    <dbReference type="NCBI Taxonomy" id="117903"/>
    <lineage>
        <taxon>Eukaryota</taxon>
        <taxon>Metazoa</taxon>
        <taxon>Spiralia</taxon>
        <taxon>Lophotrochozoa</taxon>
        <taxon>Platyhelminthes</taxon>
        <taxon>Monogenea</taxon>
        <taxon>Polyopisthocotylea</taxon>
        <taxon>Polystomatidea</taxon>
        <taxon>Polystomatidae</taxon>
        <taxon>Protopolystoma</taxon>
    </lineage>
</organism>
<protein>
    <submittedName>
        <fullName evidence="2">Uncharacterized protein</fullName>
    </submittedName>
</protein>
<name>A0A3S5A5U5_9PLAT</name>
<reference evidence="2" key="1">
    <citation type="submission" date="2018-11" db="EMBL/GenBank/DDBJ databases">
        <authorList>
            <consortium name="Pathogen Informatics"/>
        </authorList>
    </citation>
    <scope>NUCLEOTIDE SEQUENCE</scope>
</reference>
<proteinExistence type="predicted"/>
<accession>A0A3S5A5U5</accession>
<feature type="region of interest" description="Disordered" evidence="1">
    <location>
        <begin position="1"/>
        <end position="30"/>
    </location>
</feature>
<comment type="caution">
    <text evidence="2">The sequence shown here is derived from an EMBL/GenBank/DDBJ whole genome shotgun (WGS) entry which is preliminary data.</text>
</comment>
<dbReference type="EMBL" id="CAAALY010015674">
    <property type="protein sequence ID" value="VEL12738.1"/>
    <property type="molecule type" value="Genomic_DNA"/>
</dbReference>
<dbReference type="AlphaFoldDB" id="A0A3S5A5U5"/>
<evidence type="ECO:0000313" key="3">
    <source>
        <dbReference type="Proteomes" id="UP000784294"/>
    </source>
</evidence>
<evidence type="ECO:0000313" key="2">
    <source>
        <dbReference type="EMBL" id="VEL12738.1"/>
    </source>
</evidence>
<keyword evidence="3" id="KW-1185">Reference proteome</keyword>
<dbReference type="Proteomes" id="UP000784294">
    <property type="component" value="Unassembled WGS sequence"/>
</dbReference>
<gene>
    <name evidence="2" type="ORF">PXEA_LOCUS6178</name>
</gene>
<evidence type="ECO:0000256" key="1">
    <source>
        <dbReference type="SAM" id="MobiDB-lite"/>
    </source>
</evidence>
<sequence length="194" mass="21195">MTVSQHVSTTSGSQFDLTSHNSRPFSSVPSASAPFAPAPELLVSTSLPFYPPNPNALISNISTVSDASLVPPRLVIDNKTTNDYGHEQLLHLASDSHFGEMVRSQSPKEPPIIWDAESLIKGSGGRLDRLELLYTLRGQHLAAAKLQIEEMRNASEKAERISKHKIILMEGKATIKWLSELSSLGNTASLLFYT</sequence>